<dbReference type="RefSeq" id="WP_063555886.1">
    <property type="nucleotide sequence ID" value="NZ_LITT01000027.1"/>
</dbReference>
<dbReference type="SMART" id="SM00930">
    <property type="entry name" value="NIL"/>
    <property type="match status" value="1"/>
</dbReference>
<proteinExistence type="inferred from homology"/>
<keyword evidence="10" id="KW-0378">Hydrolase</keyword>
<dbReference type="PROSITE" id="PS50893">
    <property type="entry name" value="ABC_TRANSPORTER_2"/>
    <property type="match status" value="1"/>
</dbReference>
<evidence type="ECO:0000256" key="1">
    <source>
        <dbReference type="ARBA" id="ARBA00005417"/>
    </source>
</evidence>
<dbReference type="InterPro" id="IPR018449">
    <property type="entry name" value="NIL_domain"/>
</dbReference>
<keyword evidence="3" id="KW-1003">Cell membrane</keyword>
<dbReference type="AlphaFoldDB" id="A0A162KYN8"/>
<comment type="similarity">
    <text evidence="1">Belongs to the ABC transporter superfamily.</text>
</comment>
<dbReference type="InterPro" id="IPR050086">
    <property type="entry name" value="MetN_ABC_transporter-like"/>
</dbReference>
<dbReference type="Gene3D" id="3.40.50.300">
    <property type="entry name" value="P-loop containing nucleotide triphosphate hydrolases"/>
    <property type="match status" value="1"/>
</dbReference>
<dbReference type="PANTHER" id="PTHR43166:SF30">
    <property type="entry name" value="METHIONINE IMPORT ATP-BINDING PROTEIN METN"/>
    <property type="match status" value="1"/>
</dbReference>
<dbReference type="Pfam" id="PF00005">
    <property type="entry name" value="ABC_tran"/>
    <property type="match status" value="1"/>
</dbReference>
<dbReference type="GO" id="GO:0005524">
    <property type="term" value="F:ATP binding"/>
    <property type="evidence" value="ECO:0007669"/>
    <property type="project" value="UniProtKB-KW"/>
</dbReference>
<keyword evidence="4" id="KW-0547">Nucleotide-binding</keyword>
<dbReference type="Pfam" id="PF09383">
    <property type="entry name" value="NIL"/>
    <property type="match status" value="1"/>
</dbReference>
<evidence type="ECO:0000256" key="7">
    <source>
        <dbReference type="ARBA" id="ARBA00022970"/>
    </source>
</evidence>
<dbReference type="GO" id="GO:0005886">
    <property type="term" value="C:plasma membrane"/>
    <property type="evidence" value="ECO:0007669"/>
    <property type="project" value="UniProtKB-ARBA"/>
</dbReference>
<evidence type="ECO:0000256" key="2">
    <source>
        <dbReference type="ARBA" id="ARBA00022448"/>
    </source>
</evidence>
<dbReference type="InterPro" id="IPR003439">
    <property type="entry name" value="ABC_transporter-like_ATP-bd"/>
</dbReference>
<reference evidence="10 11" key="1">
    <citation type="journal article" date="2015" name="Biotechnol. Bioeng.">
        <title>Genome sequence and phenotypic characterization of Caulobacter segnis.</title>
        <authorList>
            <person name="Patel S."/>
            <person name="Fletcher B."/>
            <person name="Scott D.C."/>
            <person name="Ely B."/>
        </authorList>
    </citation>
    <scope>NUCLEOTIDE SEQUENCE [LARGE SCALE GENOMIC DNA]</scope>
    <source>
        <strain evidence="10 11">ERI-2</strain>
    </source>
</reference>
<comment type="caution">
    <text evidence="10">The sequence shown here is derived from an EMBL/GenBank/DDBJ whole genome shotgun (WGS) entry which is preliminary data.</text>
</comment>
<keyword evidence="6" id="KW-1278">Translocase</keyword>
<dbReference type="InterPro" id="IPR017871">
    <property type="entry name" value="ABC_transporter-like_CS"/>
</dbReference>
<sequence>MIDLKNVYKTFNRDGIEIEALKGVNIEVEKGDIYGVIGFSGAGKSTLLRMVNFLEKPTSGSVLVNGQDISKLNKKQLISTRRKIGMVFQHFNLLNSKTVFANVALPLILDHVPKNEISNRVNDLLKFVGLDNRAKNYPDELSGGQKQRVGIARALATNPQILLCDEATSALDPQTTESILELLKRVNKEYDITILLITHQMNVIQKICNKVAVMEKGKIVEKGRVIDVFGNPKEKVTKDFVHSVTNDDIPISILNLIKNNRQNSQNRKFFRLKFMGNSILTPMISMATKKFNVEINVLSASVTELQDTPMVNMVIELECDSTLAEEIVKYIESKDILVEEVA</sequence>
<dbReference type="SUPFAM" id="SSF55021">
    <property type="entry name" value="ACT-like"/>
    <property type="match status" value="1"/>
</dbReference>
<organism evidence="10 11">
    <name type="scientific">Clostridium ljungdahlii</name>
    <dbReference type="NCBI Taxonomy" id="1538"/>
    <lineage>
        <taxon>Bacteria</taxon>
        <taxon>Bacillati</taxon>
        <taxon>Bacillota</taxon>
        <taxon>Clostridia</taxon>
        <taxon>Eubacteriales</taxon>
        <taxon>Clostridiaceae</taxon>
        <taxon>Clostridium</taxon>
    </lineage>
</organism>
<evidence type="ECO:0000256" key="8">
    <source>
        <dbReference type="ARBA" id="ARBA00023136"/>
    </source>
</evidence>
<keyword evidence="8" id="KW-0472">Membrane</keyword>
<evidence type="ECO:0000256" key="3">
    <source>
        <dbReference type="ARBA" id="ARBA00022475"/>
    </source>
</evidence>
<dbReference type="PATRIC" id="fig|1538.10.peg.2848"/>
<evidence type="ECO:0000256" key="4">
    <source>
        <dbReference type="ARBA" id="ARBA00022741"/>
    </source>
</evidence>
<dbReference type="PANTHER" id="PTHR43166">
    <property type="entry name" value="AMINO ACID IMPORT ATP-BINDING PROTEIN"/>
    <property type="match status" value="1"/>
</dbReference>
<dbReference type="CDD" id="cd03258">
    <property type="entry name" value="ABC_MetN_methionine_transporter"/>
    <property type="match status" value="1"/>
</dbReference>
<dbReference type="OrthoDB" id="9804199at2"/>
<dbReference type="InterPro" id="IPR041701">
    <property type="entry name" value="MetN_ABC"/>
</dbReference>
<dbReference type="InterPro" id="IPR045865">
    <property type="entry name" value="ACT-like_dom_sf"/>
</dbReference>
<keyword evidence="2" id="KW-0813">Transport</keyword>
<dbReference type="EMBL" id="LITT01000027">
    <property type="protein sequence ID" value="OAA86016.1"/>
    <property type="molecule type" value="Genomic_DNA"/>
</dbReference>
<dbReference type="FunFam" id="3.40.50.300:FF:000056">
    <property type="entry name" value="Cell division ATP-binding protein FtsE"/>
    <property type="match status" value="1"/>
</dbReference>
<evidence type="ECO:0000313" key="10">
    <source>
        <dbReference type="EMBL" id="OAA86016.1"/>
    </source>
</evidence>
<dbReference type="GO" id="GO:0006865">
    <property type="term" value="P:amino acid transport"/>
    <property type="evidence" value="ECO:0007669"/>
    <property type="project" value="UniProtKB-KW"/>
</dbReference>
<dbReference type="InterPro" id="IPR027417">
    <property type="entry name" value="P-loop_NTPase"/>
</dbReference>
<dbReference type="EC" id="3.6.3.-" evidence="10"/>
<dbReference type="GO" id="GO:0016887">
    <property type="term" value="F:ATP hydrolysis activity"/>
    <property type="evidence" value="ECO:0007669"/>
    <property type="project" value="InterPro"/>
</dbReference>
<dbReference type="SUPFAM" id="SSF52540">
    <property type="entry name" value="P-loop containing nucleoside triphosphate hydrolases"/>
    <property type="match status" value="1"/>
</dbReference>
<keyword evidence="5 10" id="KW-0067">ATP-binding</keyword>
<evidence type="ECO:0000256" key="5">
    <source>
        <dbReference type="ARBA" id="ARBA00022840"/>
    </source>
</evidence>
<name>A0A162KYN8_9CLOT</name>
<protein>
    <submittedName>
        <fullName evidence="10">Methionine import ATP-binding protein MetN</fullName>
        <ecNumber evidence="10">3.6.3.-</ecNumber>
    </submittedName>
</protein>
<feature type="domain" description="ABC transporter" evidence="9">
    <location>
        <begin position="2"/>
        <end position="241"/>
    </location>
</feature>
<dbReference type="SMART" id="SM00382">
    <property type="entry name" value="AAA"/>
    <property type="match status" value="1"/>
</dbReference>
<evidence type="ECO:0000313" key="11">
    <source>
        <dbReference type="Proteomes" id="UP000077407"/>
    </source>
</evidence>
<gene>
    <name evidence="10" type="primary">metN_3</name>
    <name evidence="10" type="ORF">WY13_02475</name>
</gene>
<dbReference type="Gene3D" id="3.30.70.260">
    <property type="match status" value="1"/>
</dbReference>
<evidence type="ECO:0000256" key="6">
    <source>
        <dbReference type="ARBA" id="ARBA00022967"/>
    </source>
</evidence>
<dbReference type="InterPro" id="IPR003593">
    <property type="entry name" value="AAA+_ATPase"/>
</dbReference>
<dbReference type="PROSITE" id="PS00211">
    <property type="entry name" value="ABC_TRANSPORTER_1"/>
    <property type="match status" value="1"/>
</dbReference>
<dbReference type="Proteomes" id="UP000077407">
    <property type="component" value="Unassembled WGS sequence"/>
</dbReference>
<keyword evidence="7" id="KW-0029">Amino-acid transport</keyword>
<accession>A0A162KYN8</accession>
<evidence type="ECO:0000259" key="9">
    <source>
        <dbReference type="PROSITE" id="PS50893"/>
    </source>
</evidence>